<dbReference type="InterPro" id="IPR016181">
    <property type="entry name" value="Acyl_CoA_acyltransferase"/>
</dbReference>
<dbReference type="GO" id="GO:0016747">
    <property type="term" value="F:acyltransferase activity, transferring groups other than amino-acyl groups"/>
    <property type="evidence" value="ECO:0007669"/>
    <property type="project" value="InterPro"/>
</dbReference>
<dbReference type="InterPro" id="IPR000182">
    <property type="entry name" value="GNAT_dom"/>
</dbReference>
<evidence type="ECO:0000256" key="1">
    <source>
        <dbReference type="ARBA" id="ARBA00022679"/>
    </source>
</evidence>
<keyword evidence="5" id="KW-1185">Reference proteome</keyword>
<dbReference type="PROSITE" id="PS51186">
    <property type="entry name" value="GNAT"/>
    <property type="match status" value="1"/>
</dbReference>
<dbReference type="SUPFAM" id="SSF55729">
    <property type="entry name" value="Acyl-CoA N-acyltransferases (Nat)"/>
    <property type="match status" value="1"/>
</dbReference>
<dbReference type="PANTHER" id="PTHR43800:SF1">
    <property type="entry name" value="PEPTIDYL-LYSINE N-ACETYLTRANSFERASE YJAB"/>
    <property type="match status" value="1"/>
</dbReference>
<evidence type="ECO:0000259" key="3">
    <source>
        <dbReference type="PROSITE" id="PS51186"/>
    </source>
</evidence>
<dbReference type="Pfam" id="PF13673">
    <property type="entry name" value="Acetyltransf_10"/>
    <property type="match status" value="1"/>
</dbReference>
<feature type="domain" description="N-acetyltransferase" evidence="3">
    <location>
        <begin position="10"/>
        <end position="154"/>
    </location>
</feature>
<evidence type="ECO:0000313" key="5">
    <source>
        <dbReference type="Proteomes" id="UP000295741"/>
    </source>
</evidence>
<dbReference type="RefSeq" id="WP_133475531.1">
    <property type="nucleotide sequence ID" value="NZ_SNWP01000013.1"/>
</dbReference>
<reference evidence="4 5" key="1">
    <citation type="submission" date="2019-03" db="EMBL/GenBank/DDBJ databases">
        <title>Genomic Encyclopedia of Archaeal and Bacterial Type Strains, Phase II (KMG-II): from individual species to whole genera.</title>
        <authorList>
            <person name="Goeker M."/>
        </authorList>
    </citation>
    <scope>NUCLEOTIDE SEQUENCE [LARGE SCALE GENOMIC DNA]</scope>
    <source>
        <strain evidence="4 5">DSM 28323</strain>
    </source>
</reference>
<organism evidence="4 5">
    <name type="scientific">Sediminibacterium goheungense</name>
    <dbReference type="NCBI Taxonomy" id="1086393"/>
    <lineage>
        <taxon>Bacteria</taxon>
        <taxon>Pseudomonadati</taxon>
        <taxon>Bacteroidota</taxon>
        <taxon>Chitinophagia</taxon>
        <taxon>Chitinophagales</taxon>
        <taxon>Chitinophagaceae</taxon>
        <taxon>Sediminibacterium</taxon>
    </lineage>
</organism>
<keyword evidence="2" id="KW-0012">Acyltransferase</keyword>
<dbReference type="EMBL" id="SNWP01000013">
    <property type="protein sequence ID" value="TDO25421.1"/>
    <property type="molecule type" value="Genomic_DNA"/>
</dbReference>
<evidence type="ECO:0000256" key="2">
    <source>
        <dbReference type="ARBA" id="ARBA00023315"/>
    </source>
</evidence>
<proteinExistence type="predicted"/>
<keyword evidence="1 4" id="KW-0808">Transferase</keyword>
<gene>
    <name evidence="4" type="ORF">BC659_2963</name>
</gene>
<dbReference type="Gene3D" id="3.40.630.30">
    <property type="match status" value="1"/>
</dbReference>
<dbReference type="AlphaFoldDB" id="A0A4R6IT57"/>
<dbReference type="Proteomes" id="UP000295741">
    <property type="component" value="Unassembled WGS sequence"/>
</dbReference>
<accession>A0A4R6IT57</accession>
<evidence type="ECO:0000313" key="4">
    <source>
        <dbReference type="EMBL" id="TDO25421.1"/>
    </source>
</evidence>
<sequence>MPLRKFNFVFTLRKALPADYNELLSIWELSVKATHDFLNPADIVFFKSQIQEHQAFSQVDLTCAVHENGTLVGFIGIAEDKIEMLFLDPVVIGKGLGKQLLQFAMQEYRITKVDVNEQNTAARLFYEHFGFEVKSRSPLDSTGKPYPILHMELT</sequence>
<dbReference type="OrthoDB" id="9789605at2"/>
<dbReference type="CDD" id="cd04301">
    <property type="entry name" value="NAT_SF"/>
    <property type="match status" value="1"/>
</dbReference>
<dbReference type="PANTHER" id="PTHR43800">
    <property type="entry name" value="PEPTIDYL-LYSINE N-ACETYLTRANSFERASE YJAB"/>
    <property type="match status" value="1"/>
</dbReference>
<protein>
    <submittedName>
        <fullName evidence="4">Putative acetyltransferase</fullName>
    </submittedName>
</protein>
<name>A0A4R6IT57_9BACT</name>
<comment type="caution">
    <text evidence="4">The sequence shown here is derived from an EMBL/GenBank/DDBJ whole genome shotgun (WGS) entry which is preliminary data.</text>
</comment>